<dbReference type="EMBL" id="BGZK01005002">
    <property type="protein sequence ID" value="GBP12048.1"/>
    <property type="molecule type" value="Genomic_DNA"/>
</dbReference>
<evidence type="ECO:0000313" key="1">
    <source>
        <dbReference type="EMBL" id="GBP12048.1"/>
    </source>
</evidence>
<evidence type="ECO:0000313" key="2">
    <source>
        <dbReference type="Proteomes" id="UP000299102"/>
    </source>
</evidence>
<dbReference type="Proteomes" id="UP000299102">
    <property type="component" value="Unassembled WGS sequence"/>
</dbReference>
<comment type="caution">
    <text evidence="1">The sequence shown here is derived from an EMBL/GenBank/DDBJ whole genome shotgun (WGS) entry which is preliminary data.</text>
</comment>
<reference evidence="1 2" key="1">
    <citation type="journal article" date="2019" name="Commun. Biol.">
        <title>The bagworm genome reveals a unique fibroin gene that provides high tensile strength.</title>
        <authorList>
            <person name="Kono N."/>
            <person name="Nakamura H."/>
            <person name="Ohtoshi R."/>
            <person name="Tomita M."/>
            <person name="Numata K."/>
            <person name="Arakawa K."/>
        </authorList>
    </citation>
    <scope>NUCLEOTIDE SEQUENCE [LARGE SCALE GENOMIC DNA]</scope>
</reference>
<keyword evidence="2" id="KW-1185">Reference proteome</keyword>
<organism evidence="1 2">
    <name type="scientific">Eumeta variegata</name>
    <name type="common">Bagworm moth</name>
    <name type="synonym">Eumeta japonica</name>
    <dbReference type="NCBI Taxonomy" id="151549"/>
    <lineage>
        <taxon>Eukaryota</taxon>
        <taxon>Metazoa</taxon>
        <taxon>Ecdysozoa</taxon>
        <taxon>Arthropoda</taxon>
        <taxon>Hexapoda</taxon>
        <taxon>Insecta</taxon>
        <taxon>Pterygota</taxon>
        <taxon>Neoptera</taxon>
        <taxon>Endopterygota</taxon>
        <taxon>Lepidoptera</taxon>
        <taxon>Glossata</taxon>
        <taxon>Ditrysia</taxon>
        <taxon>Tineoidea</taxon>
        <taxon>Psychidae</taxon>
        <taxon>Oiketicinae</taxon>
        <taxon>Eumeta</taxon>
    </lineage>
</organism>
<accession>A0A4C1TF23</accession>
<name>A0A4C1TF23_EUMVA</name>
<dbReference type="AlphaFoldDB" id="A0A4C1TF23"/>
<gene>
    <name evidence="1" type="ORF">EVAR_71257_1</name>
</gene>
<proteinExistence type="predicted"/>
<protein>
    <submittedName>
        <fullName evidence="1">Uncharacterized protein</fullName>
    </submittedName>
</protein>
<sequence length="75" mass="8543">MSIFHGWMHQWRRRPARRGGRGEAAGGGVALFRLIRRSEFLTAVKSHGRGRGSAGKKRCVDLRRFREPESREGPV</sequence>